<evidence type="ECO:0000256" key="6">
    <source>
        <dbReference type="PROSITE-ProRule" id="PRU01373"/>
    </source>
</evidence>
<evidence type="ECO:0000259" key="8">
    <source>
        <dbReference type="PROSITE" id="PS52029"/>
    </source>
</evidence>
<reference evidence="9 10" key="1">
    <citation type="journal article" date="2019" name="Int. J. Syst. Evol. Microbiol.">
        <title>The Global Catalogue of Microorganisms (GCM) 10K type strain sequencing project: providing services to taxonomists for standard genome sequencing and annotation.</title>
        <authorList>
            <consortium name="The Broad Institute Genomics Platform"/>
            <consortium name="The Broad Institute Genome Sequencing Center for Infectious Disease"/>
            <person name="Wu L."/>
            <person name="Ma J."/>
        </authorList>
    </citation>
    <scope>NUCLEOTIDE SEQUENCE [LARGE SCALE GENOMIC DNA]</scope>
    <source>
        <strain evidence="9 10">JCM 5067</strain>
    </source>
</reference>
<dbReference type="CDD" id="cd16913">
    <property type="entry name" value="YkuD_like"/>
    <property type="match status" value="1"/>
</dbReference>
<dbReference type="InterPro" id="IPR050979">
    <property type="entry name" value="LD-transpeptidase"/>
</dbReference>
<dbReference type="SUPFAM" id="SSF141523">
    <property type="entry name" value="L,D-transpeptidase catalytic domain-like"/>
    <property type="match status" value="1"/>
</dbReference>
<dbReference type="PANTHER" id="PTHR30582:SF33">
    <property type="entry name" value="EXPORTED PROTEIN"/>
    <property type="match status" value="1"/>
</dbReference>
<dbReference type="InterPro" id="IPR005490">
    <property type="entry name" value="LD_TPept_cat_dom"/>
</dbReference>
<evidence type="ECO:0000256" key="4">
    <source>
        <dbReference type="ARBA" id="ARBA00022984"/>
    </source>
</evidence>
<keyword evidence="4 6" id="KW-0573">Peptidoglycan synthesis</keyword>
<comment type="pathway">
    <text evidence="1 6">Cell wall biogenesis; peptidoglycan biosynthesis.</text>
</comment>
<evidence type="ECO:0000313" key="9">
    <source>
        <dbReference type="EMBL" id="GAA0595291.1"/>
    </source>
</evidence>
<evidence type="ECO:0000256" key="7">
    <source>
        <dbReference type="SAM" id="SignalP"/>
    </source>
</evidence>
<dbReference type="Proteomes" id="UP001500668">
    <property type="component" value="Unassembled WGS sequence"/>
</dbReference>
<dbReference type="Pfam" id="PF03734">
    <property type="entry name" value="YkuD"/>
    <property type="match status" value="1"/>
</dbReference>
<dbReference type="InterPro" id="IPR038063">
    <property type="entry name" value="Transpep_catalytic_dom"/>
</dbReference>
<evidence type="ECO:0000256" key="5">
    <source>
        <dbReference type="ARBA" id="ARBA00023316"/>
    </source>
</evidence>
<feature type="active site" description="Nucleophile" evidence="6">
    <location>
        <position position="202"/>
    </location>
</feature>
<evidence type="ECO:0000256" key="1">
    <source>
        <dbReference type="ARBA" id="ARBA00004752"/>
    </source>
</evidence>
<dbReference type="PANTHER" id="PTHR30582">
    <property type="entry name" value="L,D-TRANSPEPTIDASE"/>
    <property type="match status" value="1"/>
</dbReference>
<keyword evidence="2" id="KW-0808">Transferase</keyword>
<dbReference type="PROSITE" id="PS52029">
    <property type="entry name" value="LD_TPASE"/>
    <property type="match status" value="1"/>
</dbReference>
<evidence type="ECO:0000256" key="2">
    <source>
        <dbReference type="ARBA" id="ARBA00022679"/>
    </source>
</evidence>
<accession>A0ABN1FPU4</accession>
<proteinExistence type="predicted"/>
<dbReference type="SUPFAM" id="SSF47090">
    <property type="entry name" value="PGBD-like"/>
    <property type="match status" value="1"/>
</dbReference>
<gene>
    <name evidence="9" type="ORF">GCM10010394_25960</name>
</gene>
<dbReference type="InterPro" id="IPR036365">
    <property type="entry name" value="PGBD-like_sf"/>
</dbReference>
<protein>
    <submittedName>
        <fullName evidence="9">L,D-transpeptidase family protein</fullName>
    </submittedName>
</protein>
<evidence type="ECO:0000313" key="10">
    <source>
        <dbReference type="Proteomes" id="UP001500668"/>
    </source>
</evidence>
<feature type="active site" description="Proton donor/acceptor" evidence="6">
    <location>
        <position position="187"/>
    </location>
</feature>
<keyword evidence="5 6" id="KW-0961">Cell wall biogenesis/degradation</keyword>
<keyword evidence="10" id="KW-1185">Reference proteome</keyword>
<feature type="domain" description="L,D-TPase catalytic" evidence="8">
    <location>
        <begin position="115"/>
        <end position="226"/>
    </location>
</feature>
<feature type="signal peptide" evidence="7">
    <location>
        <begin position="1"/>
        <end position="32"/>
    </location>
</feature>
<comment type="caution">
    <text evidence="9">The sequence shown here is derived from an EMBL/GenBank/DDBJ whole genome shotgun (WGS) entry which is preliminary data.</text>
</comment>
<keyword evidence="3 6" id="KW-0133">Cell shape</keyword>
<keyword evidence="7" id="KW-0732">Signal</keyword>
<name>A0ABN1FPU4_9ACTN</name>
<dbReference type="EMBL" id="BAAACA010000014">
    <property type="protein sequence ID" value="GAA0595291.1"/>
    <property type="molecule type" value="Genomic_DNA"/>
</dbReference>
<evidence type="ECO:0000256" key="3">
    <source>
        <dbReference type="ARBA" id="ARBA00022960"/>
    </source>
</evidence>
<dbReference type="RefSeq" id="WP_344073637.1">
    <property type="nucleotide sequence ID" value="NZ_BAAACA010000014.1"/>
</dbReference>
<organism evidence="9 10">
    <name type="scientific">Streptomyces crystallinus</name>
    <dbReference type="NCBI Taxonomy" id="68191"/>
    <lineage>
        <taxon>Bacteria</taxon>
        <taxon>Bacillati</taxon>
        <taxon>Actinomycetota</taxon>
        <taxon>Actinomycetes</taxon>
        <taxon>Kitasatosporales</taxon>
        <taxon>Streptomycetaceae</taxon>
        <taxon>Streptomyces</taxon>
    </lineage>
</organism>
<sequence>MTALIRRRPRVPILVAALAALLVGVGAPTSSAAAPAPACTADTGPYQWELEQYLHLPADGRQSEADCVAIRAFQERNGIVPADGFAGLATYRATLVIEERRAPNKKGECPTRQERLVCVDLGRQLLWVQRGGQVVYPAVAVRTGRWGQQTRNGWHEITERRIDDHSELYDNAPMPYAQYFSGGQAFHGVYGDLFNGGGSAGCINLRLPDAQLLWNTVDVGDAVFIWGRKPAT</sequence>
<feature type="chain" id="PRO_5046847753" evidence="7">
    <location>
        <begin position="33"/>
        <end position="232"/>
    </location>
</feature>
<dbReference type="Gene3D" id="2.40.440.10">
    <property type="entry name" value="L,D-transpeptidase catalytic domain-like"/>
    <property type="match status" value="1"/>
</dbReference>